<dbReference type="InterPro" id="IPR008948">
    <property type="entry name" value="L-Aspartase-like"/>
</dbReference>
<dbReference type="GO" id="GO:0005829">
    <property type="term" value="C:cytosol"/>
    <property type="evidence" value="ECO:0007669"/>
    <property type="project" value="TreeGrafter"/>
</dbReference>
<evidence type="ECO:0000259" key="7">
    <source>
        <dbReference type="Pfam" id="PF14698"/>
    </source>
</evidence>
<dbReference type="PANTHER" id="PTHR43814">
    <property type="entry name" value="ARGININOSUCCINATE LYASE"/>
    <property type="match status" value="1"/>
</dbReference>
<evidence type="ECO:0000256" key="2">
    <source>
        <dbReference type="ARBA" id="ARBA00012338"/>
    </source>
</evidence>
<dbReference type="Proteomes" id="UP000824056">
    <property type="component" value="Unassembled WGS sequence"/>
</dbReference>
<keyword evidence="3" id="KW-0028">Amino-acid biosynthesis</keyword>
<feature type="domain" description="Argininosuccinate lyase C-terminal" evidence="7">
    <location>
        <begin position="365"/>
        <end position="416"/>
    </location>
</feature>
<dbReference type="Pfam" id="PF14698">
    <property type="entry name" value="ASL_C2"/>
    <property type="match status" value="1"/>
</dbReference>
<evidence type="ECO:0000256" key="3">
    <source>
        <dbReference type="ARBA" id="ARBA00022571"/>
    </source>
</evidence>
<dbReference type="InterPro" id="IPR009049">
    <property type="entry name" value="Argininosuccinate_lyase"/>
</dbReference>
<dbReference type="EC" id="4.3.2.1" evidence="2 5"/>
<evidence type="ECO:0000313" key="9">
    <source>
        <dbReference type="Proteomes" id="UP000824056"/>
    </source>
</evidence>
<evidence type="ECO:0000259" key="6">
    <source>
        <dbReference type="Pfam" id="PF00206"/>
    </source>
</evidence>
<keyword evidence="4 8" id="KW-0456">Lyase</keyword>
<dbReference type="PRINTS" id="PR00149">
    <property type="entry name" value="FUMRATELYASE"/>
</dbReference>
<dbReference type="Gene3D" id="1.10.40.30">
    <property type="entry name" value="Fumarase/aspartase (C-terminal domain)"/>
    <property type="match status" value="1"/>
</dbReference>
<comment type="caution">
    <text evidence="8">The sequence shown here is derived from an EMBL/GenBank/DDBJ whole genome shotgun (WGS) entry which is preliminary data.</text>
</comment>
<protein>
    <recommendedName>
        <fullName evidence="2 5">Argininosuccinate lyase</fullName>
        <ecNumber evidence="2 5">4.3.2.1</ecNumber>
    </recommendedName>
</protein>
<dbReference type="PANTHER" id="PTHR43814:SF1">
    <property type="entry name" value="ARGININOSUCCINATE LYASE"/>
    <property type="match status" value="1"/>
</dbReference>
<feature type="domain" description="Fumarate lyase N-terminal" evidence="6">
    <location>
        <begin position="57"/>
        <end position="299"/>
    </location>
</feature>
<evidence type="ECO:0000256" key="1">
    <source>
        <dbReference type="ARBA" id="ARBA00004941"/>
    </source>
</evidence>
<evidence type="ECO:0000256" key="4">
    <source>
        <dbReference type="ARBA" id="ARBA00023239"/>
    </source>
</evidence>
<dbReference type="InterPro" id="IPR029419">
    <property type="entry name" value="Arg_succ_lyase_C"/>
</dbReference>
<proteinExistence type="predicted"/>
<reference evidence="8" key="1">
    <citation type="journal article" date="2021" name="PeerJ">
        <title>Extensive microbial diversity within the chicken gut microbiome revealed by metagenomics and culture.</title>
        <authorList>
            <person name="Gilroy R."/>
            <person name="Ravi A."/>
            <person name="Getino M."/>
            <person name="Pursley I."/>
            <person name="Horton D.L."/>
            <person name="Alikhan N.F."/>
            <person name="Baker D."/>
            <person name="Gharbi K."/>
            <person name="Hall N."/>
            <person name="Watson M."/>
            <person name="Adriaenssens E.M."/>
            <person name="Foster-Nyarko E."/>
            <person name="Jarju S."/>
            <person name="Secka A."/>
            <person name="Antonio M."/>
            <person name="Oren A."/>
            <person name="Chaudhuri R.R."/>
            <person name="La Ragione R."/>
            <person name="Hildebrand F."/>
            <person name="Pallen M.J."/>
        </authorList>
    </citation>
    <scope>NUCLEOTIDE SEQUENCE</scope>
    <source>
        <strain evidence="8">1068</strain>
    </source>
</reference>
<accession>A0A9D2JT44</accession>
<dbReference type="SUPFAM" id="SSF48557">
    <property type="entry name" value="L-aspartase-like"/>
    <property type="match status" value="1"/>
</dbReference>
<reference evidence="8" key="2">
    <citation type="submission" date="2021-04" db="EMBL/GenBank/DDBJ databases">
        <authorList>
            <person name="Gilroy R."/>
        </authorList>
    </citation>
    <scope>NUCLEOTIDE SEQUENCE</scope>
    <source>
        <strain evidence="8">1068</strain>
    </source>
</reference>
<dbReference type="Gene3D" id="1.20.200.10">
    <property type="entry name" value="Fumarase/aspartase (Central domain)"/>
    <property type="match status" value="1"/>
</dbReference>
<dbReference type="CDD" id="cd01359">
    <property type="entry name" value="Argininosuccinate_lyase"/>
    <property type="match status" value="1"/>
</dbReference>
<comment type="pathway">
    <text evidence="1">Amino-acid biosynthesis; L-arginine biosynthesis; L-arginine from L-ornithine and carbamoyl phosphate: step 3/3.</text>
</comment>
<dbReference type="PRINTS" id="PR00145">
    <property type="entry name" value="ARGSUCLYASE"/>
</dbReference>
<organism evidence="8 9">
    <name type="scientific">Candidatus Blautia pullicola</name>
    <dbReference type="NCBI Taxonomy" id="2838498"/>
    <lineage>
        <taxon>Bacteria</taxon>
        <taxon>Bacillati</taxon>
        <taxon>Bacillota</taxon>
        <taxon>Clostridia</taxon>
        <taxon>Lachnospirales</taxon>
        <taxon>Lachnospiraceae</taxon>
        <taxon>Blautia</taxon>
    </lineage>
</organism>
<dbReference type="EMBL" id="DXBG01000082">
    <property type="protein sequence ID" value="HIZ64944.1"/>
    <property type="molecule type" value="Genomic_DNA"/>
</dbReference>
<dbReference type="AlphaFoldDB" id="A0A9D2JT44"/>
<dbReference type="InterPro" id="IPR022761">
    <property type="entry name" value="Fumarate_lyase_N"/>
</dbReference>
<dbReference type="Pfam" id="PF00206">
    <property type="entry name" value="Lyase_1"/>
    <property type="match status" value="1"/>
</dbReference>
<gene>
    <name evidence="8" type="primary">argH</name>
    <name evidence="8" type="ORF">H9809_03430</name>
</gene>
<dbReference type="InterPro" id="IPR024083">
    <property type="entry name" value="Fumarase/histidase_N"/>
</dbReference>
<dbReference type="GO" id="GO:0042450">
    <property type="term" value="P:L-arginine biosynthetic process via ornithine"/>
    <property type="evidence" value="ECO:0007669"/>
    <property type="project" value="UniProtKB-UniRule"/>
</dbReference>
<evidence type="ECO:0000313" key="8">
    <source>
        <dbReference type="EMBL" id="HIZ64944.1"/>
    </source>
</evidence>
<dbReference type="Gene3D" id="1.10.275.10">
    <property type="entry name" value="Fumarase/aspartase (N-terminal domain)"/>
    <property type="match status" value="1"/>
</dbReference>
<dbReference type="InterPro" id="IPR000362">
    <property type="entry name" value="Fumarate_lyase_fam"/>
</dbReference>
<keyword evidence="3" id="KW-0055">Arginine biosynthesis</keyword>
<dbReference type="GO" id="GO:0004056">
    <property type="term" value="F:argininosuccinate lyase activity"/>
    <property type="evidence" value="ECO:0007669"/>
    <property type="project" value="UniProtKB-UniRule"/>
</dbReference>
<dbReference type="NCBIfam" id="TIGR00838">
    <property type="entry name" value="argH"/>
    <property type="match status" value="1"/>
</dbReference>
<sequence length="504" mass="57168">MESEKGGFFEQIQGKINPVAVKYYYGPRMEKADRSFPYLVQVMEAHVLMLAKQKIIPEKACEKLLEVLEAWGKDIPDLDPSLEDLYINLEQRMKEQAGEEICSYLPVARSRNDVEAAMWRIELRELLYQLADAIGDLTKILHQRAAETKYDIFPGYTYGQQAQPISMGFQLAGYGAPMLRHMERILECVDRFNKNPLGAAAMSGTEYPIDREFTANILGFDGVWEHAADAVVSEDYMMEAANIGVLVLIALARQAEDIINWCSNEAGFADLTDDLIDSSSIMPQKRNPVICATVRSQARIMAGRYAGISTACSVGFQASRDMTAAWEDVVECVNTAIGMCRISAEYVKALRFSAENMEKILYKGFSNATELADSLVLEGGMPFRQAHKIVGGAISELFREKKGQEDLNWELLDKWCREICRKSLPMTREQVEKAKNFHVAVERRNCQGAAAPEQVEKMLEHQKECLDRLQKYISNRRKQWEEADTELHKLAKEYIESRHNEISV</sequence>
<name>A0A9D2JT44_9FIRM</name>
<evidence type="ECO:0000256" key="5">
    <source>
        <dbReference type="NCBIfam" id="TIGR00838"/>
    </source>
</evidence>